<evidence type="ECO:0000313" key="1">
    <source>
        <dbReference type="EMBL" id="EDM17117.1"/>
    </source>
</evidence>
<gene>
    <name evidence="1" type="ORF">rCG_48906</name>
</gene>
<protein>
    <submittedName>
        <fullName evidence="1">RCG48906</fullName>
    </submittedName>
</protein>
<reference evidence="1 2" key="1">
    <citation type="submission" date="2005-09" db="EMBL/GenBank/DDBJ databases">
        <authorList>
            <person name="Mural R.J."/>
            <person name="Li P.W."/>
            <person name="Adams M.D."/>
            <person name="Amanatides P.G."/>
            <person name="Baden-Tillson H."/>
            <person name="Barnstead M."/>
            <person name="Chin S.H."/>
            <person name="Dew I."/>
            <person name="Evans C.A."/>
            <person name="Ferriera S."/>
            <person name="Flanigan M."/>
            <person name="Fosler C."/>
            <person name="Glodek A."/>
            <person name="Gu Z."/>
            <person name="Holt R.A."/>
            <person name="Jennings D."/>
            <person name="Kraft C.L."/>
            <person name="Lu F."/>
            <person name="Nguyen T."/>
            <person name="Nusskern D.R."/>
            <person name="Pfannkoch C.M."/>
            <person name="Sitter C."/>
            <person name="Sutton G.G."/>
            <person name="Venter J.C."/>
            <person name="Wang Z."/>
            <person name="Woodage T."/>
            <person name="Zheng X.H."/>
            <person name="Zhong F."/>
        </authorList>
    </citation>
    <scope>NUCLEOTIDE SEQUENCE [LARGE SCALE GENOMIC DNA]</scope>
    <source>
        <strain>BN</strain>
        <strain evidence="2">Sprague-Dawley</strain>
    </source>
</reference>
<accession>A6IFD1</accession>
<dbReference type="Proteomes" id="UP000234681">
    <property type="component" value="Chromosome 7"/>
</dbReference>
<name>A6IFD1_RAT</name>
<sequence length="36" mass="3661">MASPKRPPEPRPAAASLRSVASSALAHQAFMVASLG</sequence>
<organism evidence="1 2">
    <name type="scientific">Rattus norvegicus</name>
    <name type="common">Rat</name>
    <dbReference type="NCBI Taxonomy" id="10116"/>
    <lineage>
        <taxon>Eukaryota</taxon>
        <taxon>Metazoa</taxon>
        <taxon>Chordata</taxon>
        <taxon>Craniata</taxon>
        <taxon>Vertebrata</taxon>
        <taxon>Euteleostomi</taxon>
        <taxon>Mammalia</taxon>
        <taxon>Eutheria</taxon>
        <taxon>Euarchontoglires</taxon>
        <taxon>Glires</taxon>
        <taxon>Rodentia</taxon>
        <taxon>Myomorpha</taxon>
        <taxon>Muroidea</taxon>
        <taxon>Muridae</taxon>
        <taxon>Murinae</taxon>
        <taxon>Rattus</taxon>
    </lineage>
</organism>
<proteinExistence type="predicted"/>
<dbReference type="EMBL" id="CH473960">
    <property type="protein sequence ID" value="EDM17117.1"/>
    <property type="molecule type" value="Genomic_DNA"/>
</dbReference>
<dbReference type="AlphaFoldDB" id="A6IFD1"/>
<evidence type="ECO:0000313" key="2">
    <source>
        <dbReference type="Proteomes" id="UP000234681"/>
    </source>
</evidence>